<evidence type="ECO:0000313" key="1">
    <source>
        <dbReference type="EMBL" id="GAI65326.1"/>
    </source>
</evidence>
<reference evidence="1" key="1">
    <citation type="journal article" date="2014" name="Front. Microbiol.">
        <title>High frequency of phylogenetically diverse reductive dehalogenase-homologous genes in deep subseafloor sedimentary metagenomes.</title>
        <authorList>
            <person name="Kawai M."/>
            <person name="Futagami T."/>
            <person name="Toyoda A."/>
            <person name="Takaki Y."/>
            <person name="Nishi S."/>
            <person name="Hori S."/>
            <person name="Arai W."/>
            <person name="Tsubouchi T."/>
            <person name="Morono Y."/>
            <person name="Uchiyama I."/>
            <person name="Ito T."/>
            <person name="Fujiyama A."/>
            <person name="Inagaki F."/>
            <person name="Takami H."/>
        </authorList>
    </citation>
    <scope>NUCLEOTIDE SEQUENCE</scope>
    <source>
        <strain evidence="1">Expedition CK06-06</strain>
    </source>
</reference>
<dbReference type="AlphaFoldDB" id="X1RE86"/>
<accession>X1RE86</accession>
<proteinExistence type="predicted"/>
<organism evidence="1">
    <name type="scientific">marine sediment metagenome</name>
    <dbReference type="NCBI Taxonomy" id="412755"/>
    <lineage>
        <taxon>unclassified sequences</taxon>
        <taxon>metagenomes</taxon>
        <taxon>ecological metagenomes</taxon>
    </lineage>
</organism>
<protein>
    <submittedName>
        <fullName evidence="1">Uncharacterized protein</fullName>
    </submittedName>
</protein>
<sequence length="125" mass="14572">MARWTITYLDHTIGATYLFVSSNTSKPGHLWLSWSYFRPTVTPIYRTVRGKLIRCGNRYVWDTPTIVEQQEEGDTMIHGFLLEGLVPESTIWYYLHEPQPPSEWECQSILHRVELLRVGAPGTYL</sequence>
<comment type="caution">
    <text evidence="1">The sequence shown here is derived from an EMBL/GenBank/DDBJ whole genome shotgun (WGS) entry which is preliminary data.</text>
</comment>
<dbReference type="EMBL" id="BARW01004651">
    <property type="protein sequence ID" value="GAI65326.1"/>
    <property type="molecule type" value="Genomic_DNA"/>
</dbReference>
<name>X1RE86_9ZZZZ</name>
<feature type="non-terminal residue" evidence="1">
    <location>
        <position position="125"/>
    </location>
</feature>
<gene>
    <name evidence="1" type="ORF">S12H4_10729</name>
</gene>